<accession>A0A0K2UJG3</accession>
<dbReference type="EMBL" id="HACA01020992">
    <property type="protein sequence ID" value="CDW38353.1"/>
    <property type="molecule type" value="Transcribed_RNA"/>
</dbReference>
<protein>
    <submittedName>
        <fullName evidence="1">Uncharacterized protein</fullName>
    </submittedName>
</protein>
<organism evidence="1">
    <name type="scientific">Lepeophtheirus salmonis</name>
    <name type="common">Salmon louse</name>
    <name type="synonym">Caligus salmonis</name>
    <dbReference type="NCBI Taxonomy" id="72036"/>
    <lineage>
        <taxon>Eukaryota</taxon>
        <taxon>Metazoa</taxon>
        <taxon>Ecdysozoa</taxon>
        <taxon>Arthropoda</taxon>
        <taxon>Crustacea</taxon>
        <taxon>Multicrustacea</taxon>
        <taxon>Hexanauplia</taxon>
        <taxon>Copepoda</taxon>
        <taxon>Siphonostomatoida</taxon>
        <taxon>Caligidae</taxon>
        <taxon>Lepeophtheirus</taxon>
    </lineage>
</organism>
<proteinExistence type="predicted"/>
<sequence>MMIAASSLTCRYYHSPQLALEGTVPLLYI</sequence>
<name>A0A0K2UJG3_LEPSM</name>
<dbReference type="AlphaFoldDB" id="A0A0K2UJG3"/>
<reference evidence="1" key="1">
    <citation type="submission" date="2014-05" db="EMBL/GenBank/DDBJ databases">
        <authorList>
            <person name="Chronopoulou M."/>
        </authorList>
    </citation>
    <scope>NUCLEOTIDE SEQUENCE</scope>
    <source>
        <tissue evidence="1">Whole organism</tissue>
    </source>
</reference>
<evidence type="ECO:0000313" key="1">
    <source>
        <dbReference type="EMBL" id="CDW38353.1"/>
    </source>
</evidence>